<feature type="transmembrane region" description="Helical" evidence="6">
    <location>
        <begin position="297"/>
        <end position="315"/>
    </location>
</feature>
<accession>A0A4Q7VGS2</accession>
<name>A0A4Q7VGS2_9BURK</name>
<feature type="transmembrane region" description="Helical" evidence="6">
    <location>
        <begin position="217"/>
        <end position="238"/>
    </location>
</feature>
<dbReference type="PANTHER" id="PTHR30250:SF30">
    <property type="entry name" value="LIPID III FLIPPASE"/>
    <property type="match status" value="1"/>
</dbReference>
<dbReference type="RefSeq" id="WP_130433491.1">
    <property type="nucleotide sequence ID" value="NZ_SHKP01000007.1"/>
</dbReference>
<evidence type="ECO:0000256" key="6">
    <source>
        <dbReference type="SAM" id="Phobius"/>
    </source>
</evidence>
<dbReference type="OrthoDB" id="9769862at2"/>
<organism evidence="7 8">
    <name type="scientific">Rivibacter subsaxonicus</name>
    <dbReference type="NCBI Taxonomy" id="457575"/>
    <lineage>
        <taxon>Bacteria</taxon>
        <taxon>Pseudomonadati</taxon>
        <taxon>Pseudomonadota</taxon>
        <taxon>Betaproteobacteria</taxon>
        <taxon>Burkholderiales</taxon>
        <taxon>Rivibacter</taxon>
    </lineage>
</organism>
<dbReference type="PANTHER" id="PTHR30250">
    <property type="entry name" value="PST FAMILY PREDICTED COLANIC ACID TRANSPORTER"/>
    <property type="match status" value="1"/>
</dbReference>
<dbReference type="Proteomes" id="UP000293671">
    <property type="component" value="Unassembled WGS sequence"/>
</dbReference>
<evidence type="ECO:0000256" key="2">
    <source>
        <dbReference type="ARBA" id="ARBA00022475"/>
    </source>
</evidence>
<keyword evidence="8" id="KW-1185">Reference proteome</keyword>
<feature type="transmembrane region" description="Helical" evidence="6">
    <location>
        <begin position="387"/>
        <end position="409"/>
    </location>
</feature>
<evidence type="ECO:0000313" key="7">
    <source>
        <dbReference type="EMBL" id="RZT95243.1"/>
    </source>
</evidence>
<reference evidence="7 8" key="1">
    <citation type="submission" date="2019-02" db="EMBL/GenBank/DDBJ databases">
        <title>Genomic Encyclopedia of Type Strains, Phase IV (KMG-IV): sequencing the most valuable type-strain genomes for metagenomic binning, comparative biology and taxonomic classification.</title>
        <authorList>
            <person name="Goeker M."/>
        </authorList>
    </citation>
    <scope>NUCLEOTIDE SEQUENCE [LARGE SCALE GENOMIC DNA]</scope>
    <source>
        <strain evidence="7 8">DSM 19570</strain>
    </source>
</reference>
<feature type="transmembrane region" description="Helical" evidence="6">
    <location>
        <begin position="46"/>
        <end position="65"/>
    </location>
</feature>
<dbReference type="AlphaFoldDB" id="A0A4Q7VGS2"/>
<protein>
    <submittedName>
        <fullName evidence="7">PST family polysaccharide transporter</fullName>
    </submittedName>
</protein>
<comment type="caution">
    <text evidence="7">The sequence shown here is derived from an EMBL/GenBank/DDBJ whole genome shotgun (WGS) entry which is preliminary data.</text>
</comment>
<dbReference type="CDD" id="cd13125">
    <property type="entry name" value="MATE_like_10"/>
    <property type="match status" value="1"/>
</dbReference>
<dbReference type="EMBL" id="SHKP01000007">
    <property type="protein sequence ID" value="RZT95243.1"/>
    <property type="molecule type" value="Genomic_DNA"/>
</dbReference>
<feature type="transmembrane region" description="Helical" evidence="6">
    <location>
        <begin position="77"/>
        <end position="101"/>
    </location>
</feature>
<evidence type="ECO:0000313" key="8">
    <source>
        <dbReference type="Proteomes" id="UP000293671"/>
    </source>
</evidence>
<feature type="transmembrane region" description="Helical" evidence="6">
    <location>
        <begin position="113"/>
        <end position="136"/>
    </location>
</feature>
<dbReference type="Pfam" id="PF01943">
    <property type="entry name" value="Polysacc_synt"/>
    <property type="match status" value="1"/>
</dbReference>
<proteinExistence type="predicted"/>
<evidence type="ECO:0000256" key="4">
    <source>
        <dbReference type="ARBA" id="ARBA00022989"/>
    </source>
</evidence>
<comment type="subcellular location">
    <subcellularLocation>
        <location evidence="1">Cell membrane</location>
        <topology evidence="1">Multi-pass membrane protein</topology>
    </subcellularLocation>
</comment>
<evidence type="ECO:0000256" key="1">
    <source>
        <dbReference type="ARBA" id="ARBA00004651"/>
    </source>
</evidence>
<feature type="transmembrane region" description="Helical" evidence="6">
    <location>
        <begin position="174"/>
        <end position="194"/>
    </location>
</feature>
<evidence type="ECO:0000256" key="5">
    <source>
        <dbReference type="ARBA" id="ARBA00023136"/>
    </source>
</evidence>
<dbReference type="InterPro" id="IPR050833">
    <property type="entry name" value="Poly_Biosynth_Transport"/>
</dbReference>
<feature type="transmembrane region" description="Helical" evidence="6">
    <location>
        <begin position="148"/>
        <end position="168"/>
    </location>
</feature>
<dbReference type="InterPro" id="IPR044550">
    <property type="entry name" value="WzxE"/>
</dbReference>
<dbReference type="GO" id="GO:0005886">
    <property type="term" value="C:plasma membrane"/>
    <property type="evidence" value="ECO:0007669"/>
    <property type="project" value="UniProtKB-SubCell"/>
</dbReference>
<dbReference type="GO" id="GO:0009246">
    <property type="term" value="P:enterobacterial common antigen biosynthetic process"/>
    <property type="evidence" value="ECO:0007669"/>
    <property type="project" value="InterPro"/>
</dbReference>
<keyword evidence="2" id="KW-1003">Cell membrane</keyword>
<keyword evidence="5 6" id="KW-0472">Membrane</keyword>
<feature type="transmembrane region" description="Helical" evidence="6">
    <location>
        <begin position="363"/>
        <end position="381"/>
    </location>
</feature>
<keyword evidence="4 6" id="KW-1133">Transmembrane helix</keyword>
<keyword evidence="3 6" id="KW-0812">Transmembrane</keyword>
<feature type="transmembrane region" description="Helical" evidence="6">
    <location>
        <begin position="327"/>
        <end position="351"/>
    </location>
</feature>
<sequence length="425" mass="44966">MNLAKTSLLNGLAVLTKLATSLFLSKVIAVYVGPAGYGVIGQFQNLVGIVSTLASGAVNTGVTRYTAEYVDEKDRQLVVWGTASGLGLIGAAVCALALVLAREPLARWALGDVAHAGVLVWLGASLVFLVLNGLMLAILTGRKAVRGLVAANIAGSLISAALAGALVATRGLEGALVAIAVGQALACGVTVFVLRRSCGIAIGQLFGRIDPQMARRLGAYALMAATSALATPLAQVFIRDRLATDLGWASVGLWQALWKISEMHLMLLTTTLSVYLLPRFSEIQDPAELSHEVRAAYRFVLPLSLATSAAIYLLRTPLVHGLLTAEFLPLVGLLGVQLVGDLLKINSWVMAYTMVSHAMTRTFIATEIAFSLLLGVSTVLLSQRWGLLGATVAYALTYAIYWLVMAIVFRSLLAALRRRALARVA</sequence>
<dbReference type="InterPro" id="IPR002797">
    <property type="entry name" value="Polysacc_synth"/>
</dbReference>
<feature type="transmembrane region" description="Helical" evidence="6">
    <location>
        <begin position="258"/>
        <end position="277"/>
    </location>
</feature>
<feature type="transmembrane region" description="Helical" evidence="6">
    <location>
        <begin position="12"/>
        <end position="34"/>
    </location>
</feature>
<evidence type="ECO:0000256" key="3">
    <source>
        <dbReference type="ARBA" id="ARBA00022692"/>
    </source>
</evidence>
<gene>
    <name evidence="7" type="ORF">EV670_2994</name>
</gene>